<feature type="transmembrane region" description="Helical" evidence="11">
    <location>
        <begin position="41"/>
        <end position="64"/>
    </location>
</feature>
<reference evidence="12 13" key="1">
    <citation type="submission" date="2010-06" db="EMBL/GenBank/DDBJ databases">
        <title>Complete sequence chromosome of Methanohalobium evestigatum Z-7303.</title>
        <authorList>
            <consortium name="US DOE Joint Genome Institute"/>
            <person name="Lucas S."/>
            <person name="Copeland A."/>
            <person name="Lapidus A."/>
            <person name="Cheng J.-F."/>
            <person name="Bruce D."/>
            <person name="Goodwin L."/>
            <person name="Pitluck S."/>
            <person name="Saunders E."/>
            <person name="Detter J.C."/>
            <person name="Han C."/>
            <person name="Tapia R."/>
            <person name="Land M."/>
            <person name="Hauser L."/>
            <person name="Kyrpides N."/>
            <person name="Mikhailova N."/>
            <person name="Sieprawska-Lupa M."/>
            <person name="Whitman W.B."/>
            <person name="Anderson I."/>
            <person name="Woyke T."/>
        </authorList>
    </citation>
    <scope>NUCLEOTIDE SEQUENCE [LARGE SCALE GENOMIC DNA]</scope>
    <source>
        <strain evidence="13">ATCC BAA-1072 / DSM 3721 / NBRC 107634 / OCM 161 / Z-7303</strain>
    </source>
</reference>
<keyword evidence="5 11" id="KW-0460">Magnesium</keyword>
<evidence type="ECO:0000256" key="11">
    <source>
        <dbReference type="HAMAP-Rule" id="MF_01117"/>
    </source>
</evidence>
<dbReference type="STRING" id="644295.Metev_0876"/>
<comment type="similarity">
    <text evidence="11">Belongs to the CDP-archaeol synthase family.</text>
</comment>
<evidence type="ECO:0000256" key="6">
    <source>
        <dbReference type="ARBA" id="ARBA00022989"/>
    </source>
</evidence>
<dbReference type="PANTHER" id="PTHR39650">
    <property type="entry name" value="CDP-ARCHAEOL SYNTHASE"/>
    <property type="match status" value="1"/>
</dbReference>
<dbReference type="HAMAP" id="MF_01117">
    <property type="entry name" value="CDP_archaeol_synth"/>
    <property type="match status" value="1"/>
</dbReference>
<dbReference type="GO" id="GO:0043338">
    <property type="term" value="F:CDP-2,3-bis-(O-geranylgeranyl)-sn-glycerol synthase activity"/>
    <property type="evidence" value="ECO:0007669"/>
    <property type="project" value="UniProtKB-EC"/>
</dbReference>
<dbReference type="EC" id="2.7.7.67" evidence="11"/>
<dbReference type="UniPathway" id="UPA00940"/>
<evidence type="ECO:0000256" key="2">
    <source>
        <dbReference type="ARBA" id="ARBA00022516"/>
    </source>
</evidence>
<dbReference type="HOGENOM" id="CLU_105710_0_0_2"/>
<dbReference type="EMBL" id="CP002069">
    <property type="protein sequence ID" value="ADI73774.1"/>
    <property type="molecule type" value="Genomic_DNA"/>
</dbReference>
<feature type="transmembrane region" description="Helical" evidence="11">
    <location>
        <begin position="120"/>
        <end position="140"/>
    </location>
</feature>
<organism evidence="12 13">
    <name type="scientific">Methanohalobium evestigatum (strain ATCC BAA-1072 / DSM 3721 / NBRC 107634 / OCM 161 / Z-7303)</name>
    <dbReference type="NCBI Taxonomy" id="644295"/>
    <lineage>
        <taxon>Archaea</taxon>
        <taxon>Methanobacteriati</taxon>
        <taxon>Methanobacteriota</taxon>
        <taxon>Stenosarchaea group</taxon>
        <taxon>Methanomicrobia</taxon>
        <taxon>Methanosarcinales</taxon>
        <taxon>Methanosarcinaceae</taxon>
        <taxon>Methanohalobium</taxon>
    </lineage>
</organism>
<dbReference type="InterPro" id="IPR032690">
    <property type="entry name" value="CarS"/>
</dbReference>
<dbReference type="GO" id="GO:0005886">
    <property type="term" value="C:plasma membrane"/>
    <property type="evidence" value="ECO:0007669"/>
    <property type="project" value="UniProtKB-SubCell"/>
</dbReference>
<feature type="transmembrane region" description="Helical" evidence="11">
    <location>
        <begin position="76"/>
        <end position="99"/>
    </location>
</feature>
<comment type="catalytic activity">
    <reaction evidence="11">
        <text>2,3-bis-O-(geranylgeranyl)-sn-glycerol 1-phosphate + CTP + H(+) = CDP-2,3-bis-O-(geranylgeranyl)-sn-glycerol + diphosphate</text>
        <dbReference type="Rhea" id="RHEA:25690"/>
        <dbReference type="ChEBI" id="CHEBI:15378"/>
        <dbReference type="ChEBI" id="CHEBI:33019"/>
        <dbReference type="ChEBI" id="CHEBI:37563"/>
        <dbReference type="ChEBI" id="CHEBI:58837"/>
        <dbReference type="ChEBI" id="CHEBI:58838"/>
        <dbReference type="EC" id="2.7.7.67"/>
    </reaction>
</comment>
<feature type="transmembrane region" description="Helical" evidence="11">
    <location>
        <begin position="146"/>
        <end position="169"/>
    </location>
</feature>
<dbReference type="AlphaFoldDB" id="D7E8V3"/>
<proteinExistence type="inferred from homology"/>
<keyword evidence="6 11" id="KW-1133">Transmembrane helix</keyword>
<keyword evidence="1 11" id="KW-1003">Cell membrane</keyword>
<keyword evidence="2 11" id="KW-0444">Lipid biosynthesis</keyword>
<dbReference type="Proteomes" id="UP000000391">
    <property type="component" value="Chromosome"/>
</dbReference>
<dbReference type="GO" id="GO:0046474">
    <property type="term" value="P:glycerophospholipid biosynthetic process"/>
    <property type="evidence" value="ECO:0007669"/>
    <property type="project" value="UniProtKB-UniRule"/>
</dbReference>
<keyword evidence="8 11" id="KW-0472">Membrane</keyword>
<protein>
    <recommendedName>
        <fullName evidence="11">CDP-archaeol synthase</fullName>
        <ecNumber evidence="11">2.7.7.67</ecNumber>
    </recommendedName>
    <alternativeName>
        <fullName evidence="11">CDP-2,3-bis-(O-geranylgeranyl)-sn-glycerol synthase</fullName>
    </alternativeName>
</protein>
<keyword evidence="4 11" id="KW-0812">Transmembrane</keyword>
<keyword evidence="13" id="KW-1185">Reference proteome</keyword>
<evidence type="ECO:0000256" key="5">
    <source>
        <dbReference type="ARBA" id="ARBA00022842"/>
    </source>
</evidence>
<dbReference type="Pfam" id="PF01864">
    <property type="entry name" value="CarS-like"/>
    <property type="match status" value="1"/>
</dbReference>
<comment type="function">
    <text evidence="11">Catalyzes the formation of CDP-2,3-bis-(O-geranylgeranyl)-sn-glycerol (CDP-archaeol) from 2,3-bis-(O-geranylgeranyl)-sn-glycerol 1-phosphate (DGGGP) and CTP. This reaction is the third ether-bond-formation step in the biosynthesis of archaeal membrane lipids.</text>
</comment>
<keyword evidence="7 11" id="KW-0443">Lipid metabolism</keyword>
<comment type="subcellular location">
    <subcellularLocation>
        <location evidence="11">Cell membrane</location>
        <topology evidence="11">Multi-pass membrane protein</topology>
    </subcellularLocation>
</comment>
<accession>D7E8V3</accession>
<evidence type="ECO:0000313" key="12">
    <source>
        <dbReference type="EMBL" id="ADI73774.1"/>
    </source>
</evidence>
<keyword evidence="10 11" id="KW-1208">Phospholipid metabolism</keyword>
<keyword evidence="9 11" id="KW-0594">Phospholipid biosynthesis</keyword>
<evidence type="ECO:0000256" key="9">
    <source>
        <dbReference type="ARBA" id="ARBA00023209"/>
    </source>
</evidence>
<dbReference type="NCBIfam" id="NF003114">
    <property type="entry name" value="PRK04032.1"/>
    <property type="match status" value="1"/>
</dbReference>
<evidence type="ECO:0000256" key="8">
    <source>
        <dbReference type="ARBA" id="ARBA00023136"/>
    </source>
</evidence>
<evidence type="ECO:0000256" key="7">
    <source>
        <dbReference type="ARBA" id="ARBA00023098"/>
    </source>
</evidence>
<evidence type="ECO:0000256" key="4">
    <source>
        <dbReference type="ARBA" id="ARBA00022692"/>
    </source>
</evidence>
<sequence length="175" mass="19156">MLPAYIPSPAASLFGGGKPLDFNVTLKDGERVFGDGKTFRGLFAGTIIGLFIGIAQMVLVSGGYSPFDIQLPKFGSSFIGSILVIFSLSFGSLLGDLFMSFLKRRLKLKRGAPLPVIDQLDFVLGAWLLVYLASPVWFISNFTYKIILIILILTPLLHIVTNVIGYLIGVKKEPW</sequence>
<dbReference type="PANTHER" id="PTHR39650:SF1">
    <property type="entry name" value="CDP-ARCHAEOL SYNTHASE"/>
    <property type="match status" value="1"/>
</dbReference>
<gene>
    <name evidence="11" type="primary">carS</name>
    <name evidence="12" type="ordered locus">Metev_0876</name>
</gene>
<evidence type="ECO:0000256" key="10">
    <source>
        <dbReference type="ARBA" id="ARBA00023264"/>
    </source>
</evidence>
<comment type="pathway">
    <text evidence="11">Membrane lipid metabolism; glycerophospholipid metabolism.</text>
</comment>
<evidence type="ECO:0000256" key="1">
    <source>
        <dbReference type="ARBA" id="ARBA00022475"/>
    </source>
</evidence>
<dbReference type="KEGG" id="mev:Metev_0876"/>
<evidence type="ECO:0000256" key="3">
    <source>
        <dbReference type="ARBA" id="ARBA00022679"/>
    </source>
</evidence>
<comment type="cofactor">
    <cofactor evidence="11">
        <name>Mg(2+)</name>
        <dbReference type="ChEBI" id="CHEBI:18420"/>
    </cofactor>
</comment>
<name>D7E8V3_METEZ</name>
<dbReference type="InterPro" id="IPR002726">
    <property type="entry name" value="CarS_archaea"/>
</dbReference>
<keyword evidence="3 11" id="KW-0808">Transferase</keyword>
<evidence type="ECO:0000313" key="13">
    <source>
        <dbReference type="Proteomes" id="UP000000391"/>
    </source>
</evidence>